<feature type="transmembrane region" description="Helical" evidence="7">
    <location>
        <begin position="454"/>
        <end position="482"/>
    </location>
</feature>
<dbReference type="OrthoDB" id="9807111at2"/>
<feature type="transmembrane region" description="Helical" evidence="7">
    <location>
        <begin position="428"/>
        <end position="448"/>
    </location>
</feature>
<dbReference type="InterPro" id="IPR006726">
    <property type="entry name" value="PHBA_efflux_AaeB/fusaric-R"/>
</dbReference>
<sequence length="698" mass="78260">MLLQTLLAFRPSNNDLVFAIKTFLAAMLALFIAISLNLQNPMWAMGTVFIVANPLAGVLSSKAVYRMLGTLAGACLSILVLPPFINSPLPFSLIIALWVGFCLYVSLLDRTPRSYFFMLAGYTTAMIGFSAVADPTHLFDISLSRFEEITLGILCATVISRVFFPVNIAGILSGRIDQWFSDIEGNFKNCLAGHSSPETIVKEAQRFAADSTEMHALAIHLSYENSALRRQTRSVQALQHQMILLVPALVALADRVHTLKESSLSFDNLLMQVQQQTEQFIAGKSPENQTELSFIPPSILQKFEQMLAIADTREKLMIMSAREAFIFFIQHFQTLRLIWQCVKTGQRLPNFIDQNGLSDLRLHRGLYRDHGVALRGALSAFLAIGIVCFLWHMSGWQYGFMAAQITAVCACILTFLDNPVPALASFRLASIYSALVVFVYQFAIFPVVHDFFTLMLVLFPFFLIFTSMLPYPALTGFALPILINTAMGLNIRNLNEPVFGAYIDNSLAIVLGILIPSFTLALIRSTTPERSVQRLVRSQWRDVQQIIEKPVVHPWAYYMRRLLDRIGLMAPRVLRAPAIQADISQSIMELAGATNIIRLKLTLNQLPEPCSQQVSQLLQQLWNWYEARLSNQEFDTAQLLKHIDQLISQVLLQPSSMLRDQVLVALTGVRRSLFQHAGHYVVPSEPIPALGETYGWRG</sequence>
<reference evidence="8 9" key="1">
    <citation type="submission" date="2019-03" db="EMBL/GenBank/DDBJ databases">
        <title>Alkanindiges illinoisensis: a potential pathogenic isolated from ascites of a gastric cancer patient with abdominal metastasis.</title>
        <authorList>
            <person name="Hu X."/>
            <person name="Yang B."/>
            <person name="Yan X."/>
            <person name="Lin L."/>
            <person name="Zhao H."/>
            <person name="Zhou F."/>
            <person name="Su B."/>
            <person name="Chen J."/>
            <person name="Rui Y."/>
            <person name="Wang Q."/>
            <person name="Zheng L."/>
        </authorList>
    </citation>
    <scope>NUCLEOTIDE SEQUENCE [LARGE SCALE GENOMIC DNA]</scope>
    <source>
        <strain evidence="8 9">NFYY 23406</strain>
    </source>
</reference>
<accession>A0A4Y7XB67</accession>
<dbReference type="STRING" id="1120977.GCA_000619845_01937"/>
<evidence type="ECO:0000256" key="4">
    <source>
        <dbReference type="ARBA" id="ARBA00022692"/>
    </source>
</evidence>
<dbReference type="Pfam" id="PF04632">
    <property type="entry name" value="FUSC"/>
    <property type="match status" value="1"/>
</dbReference>
<feature type="transmembrane region" description="Helical" evidence="7">
    <location>
        <begin position="67"/>
        <end position="85"/>
    </location>
</feature>
<dbReference type="PANTHER" id="PTHR30509:SF9">
    <property type="entry name" value="MULTIDRUG RESISTANCE PROTEIN MDTO"/>
    <property type="match status" value="1"/>
</dbReference>
<keyword evidence="9" id="KW-1185">Reference proteome</keyword>
<dbReference type="PANTHER" id="PTHR30509">
    <property type="entry name" value="P-HYDROXYBENZOIC ACID EFFLUX PUMP SUBUNIT-RELATED"/>
    <property type="match status" value="1"/>
</dbReference>
<evidence type="ECO:0000256" key="6">
    <source>
        <dbReference type="ARBA" id="ARBA00023136"/>
    </source>
</evidence>
<dbReference type="EMBL" id="SNTY01000047">
    <property type="protein sequence ID" value="TEU25006.1"/>
    <property type="molecule type" value="Genomic_DNA"/>
</dbReference>
<keyword evidence="5 7" id="KW-1133">Transmembrane helix</keyword>
<keyword evidence="3" id="KW-1003">Cell membrane</keyword>
<evidence type="ECO:0000256" key="7">
    <source>
        <dbReference type="SAM" id="Phobius"/>
    </source>
</evidence>
<proteinExistence type="predicted"/>
<feature type="transmembrane region" description="Helical" evidence="7">
    <location>
        <begin position="398"/>
        <end position="416"/>
    </location>
</feature>
<feature type="transmembrane region" description="Helical" evidence="7">
    <location>
        <begin position="372"/>
        <end position="392"/>
    </location>
</feature>
<organism evidence="8 9">
    <name type="scientific">Alkanindiges illinoisensis</name>
    <dbReference type="NCBI Taxonomy" id="197183"/>
    <lineage>
        <taxon>Bacteria</taxon>
        <taxon>Pseudomonadati</taxon>
        <taxon>Pseudomonadota</taxon>
        <taxon>Gammaproteobacteria</taxon>
        <taxon>Moraxellales</taxon>
        <taxon>Moraxellaceae</taxon>
        <taxon>Alkanindiges</taxon>
    </lineage>
</organism>
<protein>
    <submittedName>
        <fullName evidence="8">FUSC family protein</fullName>
    </submittedName>
</protein>
<evidence type="ECO:0000256" key="2">
    <source>
        <dbReference type="ARBA" id="ARBA00022448"/>
    </source>
</evidence>
<comment type="subcellular location">
    <subcellularLocation>
        <location evidence="1">Cell membrane</location>
        <topology evidence="1">Multi-pass membrane protein</topology>
    </subcellularLocation>
</comment>
<comment type="caution">
    <text evidence="8">The sequence shown here is derived from an EMBL/GenBank/DDBJ whole genome shotgun (WGS) entry which is preliminary data.</text>
</comment>
<keyword evidence="4 7" id="KW-0812">Transmembrane</keyword>
<evidence type="ECO:0000256" key="3">
    <source>
        <dbReference type="ARBA" id="ARBA00022475"/>
    </source>
</evidence>
<dbReference type="GO" id="GO:0005886">
    <property type="term" value="C:plasma membrane"/>
    <property type="evidence" value="ECO:0007669"/>
    <property type="project" value="UniProtKB-SubCell"/>
</dbReference>
<feature type="transmembrane region" description="Helical" evidence="7">
    <location>
        <begin position="115"/>
        <end position="133"/>
    </location>
</feature>
<name>A0A4Y7XB67_9GAMM</name>
<feature type="transmembrane region" description="Helical" evidence="7">
    <location>
        <begin position="42"/>
        <end position="60"/>
    </location>
</feature>
<feature type="transmembrane region" description="Helical" evidence="7">
    <location>
        <begin position="502"/>
        <end position="523"/>
    </location>
</feature>
<dbReference type="RefSeq" id="WP_134244922.1">
    <property type="nucleotide sequence ID" value="NZ_SNTY01000047.1"/>
</dbReference>
<keyword evidence="6 7" id="KW-0472">Membrane</keyword>
<dbReference type="AlphaFoldDB" id="A0A4Y7XB67"/>
<feature type="transmembrane region" description="Helical" evidence="7">
    <location>
        <begin position="91"/>
        <end position="108"/>
    </location>
</feature>
<evidence type="ECO:0000313" key="9">
    <source>
        <dbReference type="Proteomes" id="UP000297834"/>
    </source>
</evidence>
<evidence type="ECO:0000256" key="1">
    <source>
        <dbReference type="ARBA" id="ARBA00004651"/>
    </source>
</evidence>
<feature type="transmembrane region" description="Helical" evidence="7">
    <location>
        <begin position="16"/>
        <end position="36"/>
    </location>
</feature>
<evidence type="ECO:0000313" key="8">
    <source>
        <dbReference type="EMBL" id="TEU25006.1"/>
    </source>
</evidence>
<dbReference type="GO" id="GO:0022857">
    <property type="term" value="F:transmembrane transporter activity"/>
    <property type="evidence" value="ECO:0007669"/>
    <property type="project" value="InterPro"/>
</dbReference>
<evidence type="ECO:0000256" key="5">
    <source>
        <dbReference type="ARBA" id="ARBA00022989"/>
    </source>
</evidence>
<feature type="transmembrane region" description="Helical" evidence="7">
    <location>
        <begin position="149"/>
        <end position="172"/>
    </location>
</feature>
<dbReference type="Proteomes" id="UP000297834">
    <property type="component" value="Unassembled WGS sequence"/>
</dbReference>
<gene>
    <name evidence="8" type="ORF">E2B99_10645</name>
</gene>
<keyword evidence="2" id="KW-0813">Transport</keyword>